<feature type="domain" description="Peptidase S8/S53" evidence="2">
    <location>
        <begin position="283"/>
        <end position="636"/>
    </location>
</feature>
<accession>A0A9X1WFU6</accession>
<evidence type="ECO:0000313" key="3">
    <source>
        <dbReference type="EMBL" id="MCJ7857676.1"/>
    </source>
</evidence>
<dbReference type="Pfam" id="PF00082">
    <property type="entry name" value="Peptidase_S8"/>
    <property type="match status" value="1"/>
</dbReference>
<comment type="caution">
    <text evidence="3">The sequence shown here is derived from an EMBL/GenBank/DDBJ whole genome shotgun (WGS) entry which is preliminary data.</text>
</comment>
<organism evidence="3 4">
    <name type="scientific">Corynebacterium kalidii</name>
    <dbReference type="NCBI Taxonomy" id="2931982"/>
    <lineage>
        <taxon>Bacteria</taxon>
        <taxon>Bacillati</taxon>
        <taxon>Actinomycetota</taxon>
        <taxon>Actinomycetes</taxon>
        <taxon>Mycobacteriales</taxon>
        <taxon>Corynebacteriaceae</taxon>
        <taxon>Corynebacterium</taxon>
    </lineage>
</organism>
<dbReference type="InterPro" id="IPR000209">
    <property type="entry name" value="Peptidase_S8/S53_dom"/>
</dbReference>
<protein>
    <submittedName>
        <fullName evidence="3">S8 family peptidase</fullName>
    </submittedName>
</protein>
<feature type="region of interest" description="Disordered" evidence="1">
    <location>
        <begin position="741"/>
        <end position="768"/>
    </location>
</feature>
<dbReference type="AlphaFoldDB" id="A0A9X1WFU6"/>
<dbReference type="SUPFAM" id="SSF52743">
    <property type="entry name" value="Subtilisin-like"/>
    <property type="match status" value="1"/>
</dbReference>
<evidence type="ECO:0000313" key="4">
    <source>
        <dbReference type="Proteomes" id="UP001139207"/>
    </source>
</evidence>
<dbReference type="GO" id="GO:0004252">
    <property type="term" value="F:serine-type endopeptidase activity"/>
    <property type="evidence" value="ECO:0007669"/>
    <property type="project" value="InterPro"/>
</dbReference>
<gene>
    <name evidence="3" type="ORF">MUN33_02955</name>
</gene>
<proteinExistence type="predicted"/>
<name>A0A9X1WFU6_9CORY</name>
<dbReference type="GO" id="GO:0006508">
    <property type="term" value="P:proteolysis"/>
    <property type="evidence" value="ECO:0007669"/>
    <property type="project" value="InterPro"/>
</dbReference>
<dbReference type="InterPro" id="IPR036852">
    <property type="entry name" value="Peptidase_S8/S53_dom_sf"/>
</dbReference>
<dbReference type="CDD" id="cd04847">
    <property type="entry name" value="Peptidases_S8_Subtilisin_like_2"/>
    <property type="match status" value="1"/>
</dbReference>
<dbReference type="EMBL" id="JALIEA010000010">
    <property type="protein sequence ID" value="MCJ7857676.1"/>
    <property type="molecule type" value="Genomic_DNA"/>
</dbReference>
<dbReference type="RefSeq" id="WP_244803415.1">
    <property type="nucleotide sequence ID" value="NZ_JALIEA010000010.1"/>
</dbReference>
<dbReference type="Proteomes" id="UP001139207">
    <property type="component" value="Unassembled WGS sequence"/>
</dbReference>
<dbReference type="InterPro" id="IPR034074">
    <property type="entry name" value="Y4bN_pept_dom"/>
</dbReference>
<reference evidence="3" key="1">
    <citation type="submission" date="2022-04" db="EMBL/GenBank/DDBJ databases">
        <title>Corynebacterium kalidii LD5P10.</title>
        <authorList>
            <person name="Sun J.Q."/>
        </authorList>
    </citation>
    <scope>NUCLEOTIDE SEQUENCE</scope>
    <source>
        <strain evidence="3">LD5P10</strain>
    </source>
</reference>
<sequence length="849" mass="94996">MADEHHTLDHLFVAGFSDTREFSARRGGKQRVRTVDRRSHGNKVLTDTNKALTETDLRRKALSDLDDRLRATGSIIVIEGDSAKYPLKLDKLSKLTPHRTSPKQPQWLLLSFHAATDDLPERAVVWVSDDHRETFLKLFQDFLEKETRNSNPKNHELIANMAEVRAAFLRDLWTSDGEPPTRGKHWWQLWLRSTEEALPAFEAFADMFGLRRRERSLQLSGRLVVWVEATWEELIPLPSTPVPIAEIRSPDFIDTVEDLSRMIQQEHVTDLADRVTPPDLDAPAVCLLDSGVLRAHSLLRDALAHSDHQAINGWPADNTATHAHGTSMAGLALYGPHLDDHFTTTQTVPLLHRLESVRMVPDRREPKIEIADRGTATTEAVALPEITYPRPRVFCLTLSSTPDGRPGEPTLWSAAIDAIAAGTDSMREGDQFRLISDPDPHSSRLFVIAAGNLNPPHYQEKHRQASAVSAIQDPAQAWNALTVGASTQLTERPSDAQHDSWSPIAASGDLSPHSSTSLLFDHSKWPLKPDICMEGGNVLSDGKNIHERHPLLSLRSTGVTSDTALTSANATSAATAQAARLAVLAMQRYPDYWPETIRGLLPHCAEWTPSMKREIDTARRGSKHEIEVLLRTFGWGVPTEDAVLNSSRQAVTLVTQDQFTPFEGREFSMRSLRLHDLPWPAEALEALGEKDVRLRVTLSYFIEPSASRRGWQRRHSYASHGLRFDLQDSTETQQQFIARVSNTAQREEEGNSPGKDASKRWTLGPRRQGLGSLHQDDWYGTGAELSRCNSLAVFPVGGWWKYNKRTGREGQPVRYALLLSLQTQEEGVDLYTPIATQLQVPVPTMIDTP</sequence>
<dbReference type="Gene3D" id="3.40.50.200">
    <property type="entry name" value="Peptidase S8/S53 domain"/>
    <property type="match status" value="1"/>
</dbReference>
<evidence type="ECO:0000259" key="2">
    <source>
        <dbReference type="Pfam" id="PF00082"/>
    </source>
</evidence>
<evidence type="ECO:0000256" key="1">
    <source>
        <dbReference type="SAM" id="MobiDB-lite"/>
    </source>
</evidence>
<keyword evidence="4" id="KW-1185">Reference proteome</keyword>